<dbReference type="GO" id="GO:0005524">
    <property type="term" value="F:ATP binding"/>
    <property type="evidence" value="ECO:0007669"/>
    <property type="project" value="UniProtKB-KW"/>
</dbReference>
<dbReference type="PANTHER" id="PTHR21299:SF1">
    <property type="entry name" value="PANTOATE--BETA-ALANINE LIGASE"/>
    <property type="match status" value="1"/>
</dbReference>
<keyword evidence="5 8" id="KW-0547">Nucleotide-binding</keyword>
<comment type="subunit">
    <text evidence="8">Homodimer.</text>
</comment>
<feature type="binding site" evidence="8">
    <location>
        <begin position="147"/>
        <end position="150"/>
    </location>
    <ligand>
        <name>ATP</name>
        <dbReference type="ChEBI" id="CHEBI:30616"/>
    </ligand>
</feature>
<dbReference type="GO" id="GO:0004592">
    <property type="term" value="F:pantoate-beta-alanine ligase activity"/>
    <property type="evidence" value="ECO:0007669"/>
    <property type="project" value="UniProtKB-UniRule"/>
</dbReference>
<keyword evidence="3 8" id="KW-0436">Ligase</keyword>
<evidence type="ECO:0000256" key="3">
    <source>
        <dbReference type="ARBA" id="ARBA00022598"/>
    </source>
</evidence>
<comment type="pathway">
    <text evidence="1 8">Cofactor biosynthesis; (R)-pantothenate biosynthesis; (R)-pantothenate from (R)-pantoate and beta-alanine: step 1/1.</text>
</comment>
<proteinExistence type="inferred from homology"/>
<organism evidence="9 10">
    <name type="scientific">Algoriphagus faecimaris</name>
    <dbReference type="NCBI Taxonomy" id="686796"/>
    <lineage>
        <taxon>Bacteria</taxon>
        <taxon>Pseudomonadati</taxon>
        <taxon>Bacteroidota</taxon>
        <taxon>Cytophagia</taxon>
        <taxon>Cytophagales</taxon>
        <taxon>Cyclobacteriaceae</taxon>
        <taxon>Algoriphagus</taxon>
    </lineage>
</organism>
<dbReference type="OrthoDB" id="9773087at2"/>
<evidence type="ECO:0000256" key="6">
    <source>
        <dbReference type="ARBA" id="ARBA00022840"/>
    </source>
</evidence>
<comment type="function">
    <text evidence="8">Catalyzes the condensation of pantoate with beta-alanine in an ATP-dependent reaction via a pantoyl-adenylate intermediate.</text>
</comment>
<dbReference type="Proteomes" id="UP000199060">
    <property type="component" value="Unassembled WGS sequence"/>
</dbReference>
<dbReference type="UniPathway" id="UPA00028">
    <property type="reaction ID" value="UER00005"/>
</dbReference>
<name>A0A1G6QR69_9BACT</name>
<dbReference type="STRING" id="686796.SAMN04488104_101037"/>
<evidence type="ECO:0000256" key="2">
    <source>
        <dbReference type="ARBA" id="ARBA00009256"/>
    </source>
</evidence>
<dbReference type="GO" id="GO:0005829">
    <property type="term" value="C:cytosol"/>
    <property type="evidence" value="ECO:0007669"/>
    <property type="project" value="TreeGrafter"/>
</dbReference>
<dbReference type="EC" id="6.3.2.1" evidence="8"/>
<dbReference type="NCBIfam" id="TIGR00018">
    <property type="entry name" value="panC"/>
    <property type="match status" value="1"/>
</dbReference>
<evidence type="ECO:0000256" key="5">
    <source>
        <dbReference type="ARBA" id="ARBA00022741"/>
    </source>
</evidence>
<dbReference type="Gene3D" id="3.40.50.620">
    <property type="entry name" value="HUPs"/>
    <property type="match status" value="1"/>
</dbReference>
<protein>
    <recommendedName>
        <fullName evidence="8">Pantothenate synthetase</fullName>
        <shortName evidence="8">PS</shortName>
        <ecNumber evidence="8">6.3.2.1</ecNumber>
    </recommendedName>
    <alternativeName>
        <fullName evidence="8">Pantoate--beta-alanine ligase</fullName>
    </alternativeName>
    <alternativeName>
        <fullName evidence="8">Pantoate-activating enzyme</fullName>
    </alternativeName>
</protein>
<keyword evidence="4 8" id="KW-0566">Pantothenate biosynthesis</keyword>
<comment type="miscellaneous">
    <text evidence="8">The reaction proceeds by a bi uni uni bi ping pong mechanism.</text>
</comment>
<dbReference type="PANTHER" id="PTHR21299">
    <property type="entry name" value="CYTIDYLATE KINASE/PANTOATE-BETA-ALANINE LIGASE"/>
    <property type="match status" value="1"/>
</dbReference>
<feature type="binding site" evidence="8">
    <location>
        <begin position="30"/>
        <end position="37"/>
    </location>
    <ligand>
        <name>ATP</name>
        <dbReference type="ChEBI" id="CHEBI:30616"/>
    </ligand>
</feature>
<comment type="catalytic activity">
    <reaction evidence="7 8">
        <text>(R)-pantoate + beta-alanine + ATP = (R)-pantothenate + AMP + diphosphate + H(+)</text>
        <dbReference type="Rhea" id="RHEA:10912"/>
        <dbReference type="ChEBI" id="CHEBI:15378"/>
        <dbReference type="ChEBI" id="CHEBI:15980"/>
        <dbReference type="ChEBI" id="CHEBI:29032"/>
        <dbReference type="ChEBI" id="CHEBI:30616"/>
        <dbReference type="ChEBI" id="CHEBI:33019"/>
        <dbReference type="ChEBI" id="CHEBI:57966"/>
        <dbReference type="ChEBI" id="CHEBI:456215"/>
        <dbReference type="EC" id="6.3.2.1"/>
    </reaction>
</comment>
<feature type="binding site" evidence="8">
    <location>
        <position position="153"/>
    </location>
    <ligand>
        <name>(R)-pantoate</name>
        <dbReference type="ChEBI" id="CHEBI:15980"/>
    </ligand>
</feature>
<dbReference type="SUPFAM" id="SSF52374">
    <property type="entry name" value="Nucleotidylyl transferase"/>
    <property type="match status" value="1"/>
</dbReference>
<feature type="active site" description="Proton donor" evidence="8">
    <location>
        <position position="37"/>
    </location>
</feature>
<keyword evidence="6 8" id="KW-0067">ATP-binding</keyword>
<evidence type="ECO:0000256" key="7">
    <source>
        <dbReference type="ARBA" id="ARBA00048258"/>
    </source>
</evidence>
<dbReference type="FunFam" id="3.40.50.620:FF:000013">
    <property type="entry name" value="Pantothenate synthetase"/>
    <property type="match status" value="1"/>
</dbReference>
<comment type="subcellular location">
    <subcellularLocation>
        <location evidence="8">Cytoplasm</location>
    </subcellularLocation>
</comment>
<dbReference type="Gene3D" id="3.30.1300.10">
    <property type="entry name" value="Pantoate-beta-alanine ligase, C-terminal domain"/>
    <property type="match status" value="1"/>
</dbReference>
<feature type="binding site" evidence="8">
    <location>
        <begin position="184"/>
        <end position="187"/>
    </location>
    <ligand>
        <name>ATP</name>
        <dbReference type="ChEBI" id="CHEBI:30616"/>
    </ligand>
</feature>
<dbReference type="RefSeq" id="WP_087938666.1">
    <property type="nucleotide sequence ID" value="NZ_FNAC01000010.1"/>
</dbReference>
<sequence>MQVIPTPAQWRQMRLQLLQSQKSIGLVPTMGALHQGHLDLVHQSIEKCDFTIVSIFVNPTQFNNSADFQKYPQSLAEDLDLLKAAGVDAVFVPTVETMYPSPTKLQLNFGSLEQVLEGAFRPGHFNGVGIVVAKLFHMIQPDYAFFGQKDLQQVAVIRRLVEDMSFPLSLQIVPTRREVDGLAMSSRNRRLNPTQRKSALILYQSLQEAKALLLQRYAWEKVKEGAELIFQKNEEVELEYFSLVESDTFEILEDYLPEKKTSICVAAYLEDIRLIDNIPINS</sequence>
<feature type="binding site" evidence="8">
    <location>
        <position position="61"/>
    </location>
    <ligand>
        <name>beta-alanine</name>
        <dbReference type="ChEBI" id="CHEBI:57966"/>
    </ligand>
</feature>
<reference evidence="10" key="1">
    <citation type="submission" date="2016-10" db="EMBL/GenBank/DDBJ databases">
        <authorList>
            <person name="Varghese N."/>
            <person name="Submissions S."/>
        </authorList>
    </citation>
    <scope>NUCLEOTIDE SEQUENCE [LARGE SCALE GENOMIC DNA]</scope>
    <source>
        <strain evidence="10">DSM 23095</strain>
    </source>
</reference>
<dbReference type="HAMAP" id="MF_00158">
    <property type="entry name" value="PanC"/>
    <property type="match status" value="1"/>
</dbReference>
<evidence type="ECO:0000256" key="4">
    <source>
        <dbReference type="ARBA" id="ARBA00022655"/>
    </source>
</evidence>
<dbReference type="InterPro" id="IPR042176">
    <property type="entry name" value="Pantoate_ligase_C"/>
</dbReference>
<dbReference type="Pfam" id="PF02569">
    <property type="entry name" value="Pantoate_ligase"/>
    <property type="match status" value="1"/>
</dbReference>
<evidence type="ECO:0000313" key="9">
    <source>
        <dbReference type="EMBL" id="SDC94848.1"/>
    </source>
</evidence>
<dbReference type="InterPro" id="IPR003721">
    <property type="entry name" value="Pantoate_ligase"/>
</dbReference>
<dbReference type="NCBIfam" id="TIGR00125">
    <property type="entry name" value="cyt_tran_rel"/>
    <property type="match status" value="1"/>
</dbReference>
<feature type="binding site" evidence="8">
    <location>
        <position position="61"/>
    </location>
    <ligand>
        <name>(R)-pantoate</name>
        <dbReference type="ChEBI" id="CHEBI:15980"/>
    </ligand>
</feature>
<dbReference type="AlphaFoldDB" id="A0A1G6QR69"/>
<comment type="caution">
    <text evidence="8">Lacks conserved residue(s) required for the propagation of feature annotation.</text>
</comment>
<dbReference type="InterPro" id="IPR004821">
    <property type="entry name" value="Cyt_trans-like"/>
</dbReference>
<dbReference type="GO" id="GO:0015940">
    <property type="term" value="P:pantothenate biosynthetic process"/>
    <property type="evidence" value="ECO:0007669"/>
    <property type="project" value="UniProtKB-UniRule"/>
</dbReference>
<evidence type="ECO:0000313" key="10">
    <source>
        <dbReference type="Proteomes" id="UP000199060"/>
    </source>
</evidence>
<dbReference type="InterPro" id="IPR014729">
    <property type="entry name" value="Rossmann-like_a/b/a_fold"/>
</dbReference>
<dbReference type="CDD" id="cd00560">
    <property type="entry name" value="PanC"/>
    <property type="match status" value="1"/>
</dbReference>
<evidence type="ECO:0000256" key="1">
    <source>
        <dbReference type="ARBA" id="ARBA00004990"/>
    </source>
</evidence>
<evidence type="ECO:0000256" key="8">
    <source>
        <dbReference type="HAMAP-Rule" id="MF_00158"/>
    </source>
</evidence>
<dbReference type="EMBL" id="FNAC01000010">
    <property type="protein sequence ID" value="SDC94848.1"/>
    <property type="molecule type" value="Genomic_DNA"/>
</dbReference>
<accession>A0A1G6QR69</accession>
<keyword evidence="8" id="KW-0963">Cytoplasm</keyword>
<gene>
    <name evidence="8" type="primary">panC</name>
    <name evidence="9" type="ORF">SAMN04488104_101037</name>
</gene>
<keyword evidence="10" id="KW-1185">Reference proteome</keyword>
<comment type="similarity">
    <text evidence="2 8">Belongs to the pantothenate synthetase family.</text>
</comment>